<dbReference type="Proteomes" id="UP000426246">
    <property type="component" value="Chromosome"/>
</dbReference>
<gene>
    <name evidence="2" type="ORF">EHS13_07805</name>
</gene>
<evidence type="ECO:0000313" key="2">
    <source>
        <dbReference type="EMBL" id="QGQ94789.1"/>
    </source>
</evidence>
<accession>A0A6B8RF68</accession>
<dbReference type="OrthoDB" id="2796034at2"/>
<evidence type="ECO:0000256" key="1">
    <source>
        <dbReference type="SAM" id="Phobius"/>
    </source>
</evidence>
<sequence>MLIFWIIFILFTALAGISLFPIYMITVDEIQRKKYRKKPRRNRNEKKDVIVKTVFTYLVVSLIFVGLTSFSLYIVVPYWLDLPRLLTGNYAVISGTLNSYETTHTSGKSWGYNYYIKMDGIGYHTELSKDVYIGEKVTISFLPHTKVILKIK</sequence>
<protein>
    <recommendedName>
        <fullName evidence="4">DUF3592 domain-containing protein</fullName>
    </recommendedName>
</protein>
<name>A0A6B8RF68_9BACL</name>
<dbReference type="KEGG" id="ppsc:EHS13_07805"/>
<proteinExistence type="predicted"/>
<keyword evidence="1" id="KW-0472">Membrane</keyword>
<reference evidence="3" key="1">
    <citation type="submission" date="2018-11" db="EMBL/GenBank/DDBJ databases">
        <title>Complete genome sequence of Paenibacillus sp. ML311-T8.</title>
        <authorList>
            <person name="Nam Y.-D."/>
            <person name="Kang J."/>
            <person name="Chung W.-H."/>
            <person name="Park Y.S."/>
        </authorList>
    </citation>
    <scope>NUCLEOTIDE SEQUENCE [LARGE SCALE GENOMIC DNA]</scope>
    <source>
        <strain evidence="3">ML311-T8</strain>
    </source>
</reference>
<keyword evidence="1" id="KW-0812">Transmembrane</keyword>
<dbReference type="AlphaFoldDB" id="A0A6B8RF68"/>
<feature type="transmembrane region" description="Helical" evidence="1">
    <location>
        <begin position="6"/>
        <end position="28"/>
    </location>
</feature>
<organism evidence="2 3">
    <name type="scientific">Paenibacillus psychroresistens</name>
    <dbReference type="NCBI Taxonomy" id="1778678"/>
    <lineage>
        <taxon>Bacteria</taxon>
        <taxon>Bacillati</taxon>
        <taxon>Bacillota</taxon>
        <taxon>Bacilli</taxon>
        <taxon>Bacillales</taxon>
        <taxon>Paenibacillaceae</taxon>
        <taxon>Paenibacillus</taxon>
    </lineage>
</organism>
<evidence type="ECO:0000313" key="3">
    <source>
        <dbReference type="Proteomes" id="UP000426246"/>
    </source>
</evidence>
<keyword evidence="3" id="KW-1185">Reference proteome</keyword>
<evidence type="ECO:0008006" key="4">
    <source>
        <dbReference type="Google" id="ProtNLM"/>
    </source>
</evidence>
<keyword evidence="1" id="KW-1133">Transmembrane helix</keyword>
<dbReference type="EMBL" id="CP034235">
    <property type="protein sequence ID" value="QGQ94789.1"/>
    <property type="molecule type" value="Genomic_DNA"/>
</dbReference>
<feature type="transmembrane region" description="Helical" evidence="1">
    <location>
        <begin position="49"/>
        <end position="76"/>
    </location>
</feature>